<dbReference type="NCBIfam" id="TIGR03160">
    <property type="entry name" value="cobT_DBIPRT"/>
    <property type="match status" value="1"/>
</dbReference>
<dbReference type="Proteomes" id="UP000199411">
    <property type="component" value="Unassembled WGS sequence"/>
</dbReference>
<dbReference type="OrthoDB" id="9781491at2"/>
<evidence type="ECO:0000313" key="11">
    <source>
        <dbReference type="EMBL" id="SDC40496.1"/>
    </source>
</evidence>
<evidence type="ECO:0000256" key="5">
    <source>
        <dbReference type="ARBA" id="ARBA00022573"/>
    </source>
</evidence>
<keyword evidence="7 10" id="KW-0808">Transferase</keyword>
<organism evidence="11 12">
    <name type="scientific">Desulfurella multipotens</name>
    <dbReference type="NCBI Taxonomy" id="79269"/>
    <lineage>
        <taxon>Bacteria</taxon>
        <taxon>Pseudomonadati</taxon>
        <taxon>Campylobacterota</taxon>
        <taxon>Desulfurellia</taxon>
        <taxon>Desulfurellales</taxon>
        <taxon>Desulfurellaceae</taxon>
        <taxon>Desulfurella</taxon>
    </lineage>
</organism>
<dbReference type="NCBIfam" id="NF000996">
    <property type="entry name" value="PRK00105.1"/>
    <property type="match status" value="1"/>
</dbReference>
<dbReference type="PANTHER" id="PTHR43463:SF1">
    <property type="entry name" value="NICOTINATE-NUCLEOTIDE--DIMETHYLBENZIMIDAZOLE PHOSPHORIBOSYLTRANSFERASE"/>
    <property type="match status" value="1"/>
</dbReference>
<dbReference type="Gene3D" id="3.40.50.10210">
    <property type="match status" value="1"/>
</dbReference>
<dbReference type="UniPathway" id="UPA00061">
    <property type="reaction ID" value="UER00516"/>
</dbReference>
<dbReference type="Gene3D" id="1.10.1610.10">
    <property type="match status" value="1"/>
</dbReference>
<dbReference type="PANTHER" id="PTHR43463">
    <property type="entry name" value="NICOTINATE-NUCLEOTIDE--DIMETHYLBENZIMIDAZOLE PHOSPHORIBOSYLTRANSFERASE"/>
    <property type="match status" value="1"/>
</dbReference>
<dbReference type="InterPro" id="IPR017846">
    <property type="entry name" value="Nict_dMeBzImd_PRibTrfase_bact"/>
</dbReference>
<evidence type="ECO:0000256" key="10">
    <source>
        <dbReference type="HAMAP-Rule" id="MF_00230"/>
    </source>
</evidence>
<evidence type="ECO:0000256" key="3">
    <source>
        <dbReference type="ARBA" id="ARBA00011991"/>
    </source>
</evidence>
<evidence type="ECO:0000256" key="8">
    <source>
        <dbReference type="ARBA" id="ARBA00030686"/>
    </source>
</evidence>
<accession>A0A1G6LCY5</accession>
<evidence type="ECO:0000256" key="2">
    <source>
        <dbReference type="ARBA" id="ARBA00007110"/>
    </source>
</evidence>
<protein>
    <recommendedName>
        <fullName evidence="4 10">Nicotinate-nucleotide--dimethylbenzimidazole phosphoribosyltransferase</fullName>
        <shortName evidence="10">NN:DBI PRT</shortName>
        <ecNumber evidence="3 10">2.4.2.21</ecNumber>
    </recommendedName>
    <alternativeName>
        <fullName evidence="8 10">N(1)-alpha-phosphoribosyltransferase</fullName>
    </alternativeName>
</protein>
<evidence type="ECO:0000256" key="7">
    <source>
        <dbReference type="ARBA" id="ARBA00022679"/>
    </source>
</evidence>
<comment type="pathway">
    <text evidence="1 10">Nucleoside biosynthesis; alpha-ribazole biosynthesis; alpha-ribazole from 5,6-dimethylbenzimidazole: step 1/2.</text>
</comment>
<dbReference type="AlphaFoldDB" id="A0A1G6LCY5"/>
<feature type="active site" description="Proton acceptor" evidence="10">
    <location>
        <position position="323"/>
    </location>
</feature>
<dbReference type="Pfam" id="PF02277">
    <property type="entry name" value="DBI_PRT"/>
    <property type="match status" value="1"/>
</dbReference>
<gene>
    <name evidence="10" type="primary">cobT</name>
    <name evidence="11" type="ORF">SAMN05660835_00768</name>
</gene>
<comment type="catalytic activity">
    <reaction evidence="9 10">
        <text>5,6-dimethylbenzimidazole + nicotinate beta-D-ribonucleotide = alpha-ribazole 5'-phosphate + nicotinate + H(+)</text>
        <dbReference type="Rhea" id="RHEA:11196"/>
        <dbReference type="ChEBI" id="CHEBI:15378"/>
        <dbReference type="ChEBI" id="CHEBI:15890"/>
        <dbReference type="ChEBI" id="CHEBI:32544"/>
        <dbReference type="ChEBI" id="CHEBI:57502"/>
        <dbReference type="ChEBI" id="CHEBI:57918"/>
        <dbReference type="EC" id="2.4.2.21"/>
    </reaction>
</comment>
<dbReference type="SUPFAM" id="SSF52733">
    <property type="entry name" value="Nicotinate mononucleotide:5,6-dimethylbenzimidazole phosphoribosyltransferase (CobT)"/>
    <property type="match status" value="1"/>
</dbReference>
<proteinExistence type="inferred from homology"/>
<evidence type="ECO:0000256" key="9">
    <source>
        <dbReference type="ARBA" id="ARBA00047340"/>
    </source>
</evidence>
<keyword evidence="6 10" id="KW-0328">Glycosyltransferase</keyword>
<dbReference type="EC" id="2.4.2.21" evidence="3 10"/>
<dbReference type="FunFam" id="3.40.50.10210:FF:000001">
    <property type="entry name" value="Nicotinate-nucleotide--dimethylbenzimidazole phosphoribosyltransferase"/>
    <property type="match status" value="1"/>
</dbReference>
<dbReference type="CDD" id="cd02439">
    <property type="entry name" value="DMB-PRT_CobT"/>
    <property type="match status" value="1"/>
</dbReference>
<dbReference type="RefSeq" id="WP_092128277.1">
    <property type="nucleotide sequence ID" value="NZ_FMYU01000005.1"/>
</dbReference>
<comment type="function">
    <text evidence="10">Catalyzes the synthesis of alpha-ribazole-5'-phosphate from nicotinate mononucleotide (NAMN) and 5,6-dimethylbenzimidazole (DMB).</text>
</comment>
<dbReference type="GO" id="GO:0009236">
    <property type="term" value="P:cobalamin biosynthetic process"/>
    <property type="evidence" value="ECO:0007669"/>
    <property type="project" value="UniProtKB-UniRule"/>
</dbReference>
<sequence>MELKDIVYNITPINDDVLEKAKEKTSRLIMPYRALGYVNDIAEKLCAIYSTLEPKIENKGVFVMAADHGVAEENVSAYPQEVTCEMIKAFIEGVATINALARLNNCFTIVADVGSLCDWKNISNLQKSTFIVNKVKNGTNNFTKQYAMTRKEAIQSIMIGFDIANKYIHSEKLNLIATGDMGISNTTAASAIGACITKNEVELMTGQGTLITDEMLKNKVLIIKKAINLHKPDPDDAIDVLSKIGGFEIGAIAGVILAACYNKIPVVIDGLISTSAALLAYKLNPVTKQYMFAGHLSKEKGHNLMLSYLDLKPILQLDMRLGEGSGAVLSMPIIEAAAKIITEVATFEQAQVSKSNL</sequence>
<dbReference type="HAMAP" id="MF_00230">
    <property type="entry name" value="CobT"/>
    <property type="match status" value="1"/>
</dbReference>
<evidence type="ECO:0000313" key="12">
    <source>
        <dbReference type="Proteomes" id="UP000199411"/>
    </source>
</evidence>
<dbReference type="InterPro" id="IPR003200">
    <property type="entry name" value="Nict_dMeBzImd_PRibTrfase"/>
</dbReference>
<dbReference type="InterPro" id="IPR036087">
    <property type="entry name" value="Nict_dMeBzImd_PRibTrfase_sf"/>
</dbReference>
<keyword evidence="5 10" id="KW-0169">Cobalamin biosynthesis</keyword>
<dbReference type="InterPro" id="IPR023195">
    <property type="entry name" value="Nict_dMeBzImd_PRibTrfase_N"/>
</dbReference>
<evidence type="ECO:0000256" key="4">
    <source>
        <dbReference type="ARBA" id="ARBA00015486"/>
    </source>
</evidence>
<comment type="similarity">
    <text evidence="2 10">Belongs to the CobT family.</text>
</comment>
<name>A0A1G6LCY5_9BACT</name>
<evidence type="ECO:0000256" key="6">
    <source>
        <dbReference type="ARBA" id="ARBA00022676"/>
    </source>
</evidence>
<keyword evidence="12" id="KW-1185">Reference proteome</keyword>
<dbReference type="GO" id="GO:0008939">
    <property type="term" value="F:nicotinate-nucleotide-dimethylbenzimidazole phosphoribosyltransferase activity"/>
    <property type="evidence" value="ECO:0007669"/>
    <property type="project" value="UniProtKB-UniRule"/>
</dbReference>
<evidence type="ECO:0000256" key="1">
    <source>
        <dbReference type="ARBA" id="ARBA00005049"/>
    </source>
</evidence>
<dbReference type="EMBL" id="FMYU01000005">
    <property type="protein sequence ID" value="SDC40496.1"/>
    <property type="molecule type" value="Genomic_DNA"/>
</dbReference>
<reference evidence="12" key="1">
    <citation type="submission" date="2016-10" db="EMBL/GenBank/DDBJ databases">
        <authorList>
            <person name="Varghese N."/>
            <person name="Submissions S."/>
        </authorList>
    </citation>
    <scope>NUCLEOTIDE SEQUENCE [LARGE SCALE GENOMIC DNA]</scope>
    <source>
        <strain evidence="12">DSM 8415</strain>
    </source>
</reference>